<protein>
    <recommendedName>
        <fullName evidence="8">Auxin-responsive protein</fullName>
    </recommendedName>
</protein>
<sequence>MLDGLMELQLGLALPCSDGYVRAQQQQHQQQQRRRHGLDLDLNVNGFGGGHGQGCDEDMVEAVGSNRFDPGPSLETGCYYDRSEEECGYEYEENGNCERSVPRTLPLLFGGAPDDEVEGDDDGEGHHRFSGNKESTYLKVTMEGVGIGRKIDLSLHRSLHSLMYTLINMFGLCYEESENLKLAYQDRDGDWVLAENVTWRSFVRSAQRLKLLRMSG</sequence>
<comment type="function">
    <text evidence="8">Aux/IAA proteins are short-lived transcriptional factors that function as repressors of early auxin response genes at low auxin concentrations.</text>
</comment>
<accession>A0ABD3L5W7</accession>
<name>A0ABD3L5W7_EUCGL</name>
<dbReference type="GO" id="GO:0009734">
    <property type="term" value="P:auxin-activated signaling pathway"/>
    <property type="evidence" value="ECO:0007669"/>
    <property type="project" value="UniProtKB-UniRule"/>
</dbReference>
<evidence type="ECO:0000256" key="5">
    <source>
        <dbReference type="ARBA" id="ARBA00023163"/>
    </source>
</evidence>
<evidence type="ECO:0000256" key="6">
    <source>
        <dbReference type="ARBA" id="ARBA00023242"/>
    </source>
</evidence>
<proteinExistence type="inferred from homology"/>
<dbReference type="PROSITE" id="PS51745">
    <property type="entry name" value="PB1"/>
    <property type="match status" value="1"/>
</dbReference>
<keyword evidence="7 8" id="KW-0927">Auxin signaling pathway</keyword>
<feature type="domain" description="PB1" evidence="10">
    <location>
        <begin position="135"/>
        <end position="216"/>
    </location>
</feature>
<evidence type="ECO:0000259" key="10">
    <source>
        <dbReference type="PROSITE" id="PS51745"/>
    </source>
</evidence>
<dbReference type="GO" id="GO:0005634">
    <property type="term" value="C:nucleus"/>
    <property type="evidence" value="ECO:0007669"/>
    <property type="project" value="UniProtKB-SubCell"/>
</dbReference>
<evidence type="ECO:0000256" key="7">
    <source>
        <dbReference type="ARBA" id="ARBA00023294"/>
    </source>
</evidence>
<dbReference type="AlphaFoldDB" id="A0ABD3L5W7"/>
<dbReference type="PANTHER" id="PTHR31734">
    <property type="entry name" value="AUXIN-RESPONSIVE PROTEIN IAA17"/>
    <property type="match status" value="1"/>
</dbReference>
<comment type="similarity">
    <text evidence="2 8">Belongs to the Aux/IAA family.</text>
</comment>
<dbReference type="Gene3D" id="3.10.20.90">
    <property type="entry name" value="Phosphatidylinositol 3-kinase Catalytic Subunit, Chain A, domain 1"/>
    <property type="match status" value="1"/>
</dbReference>
<comment type="subunit">
    <text evidence="8">Homodimers and heterodimers.</text>
</comment>
<evidence type="ECO:0000256" key="9">
    <source>
        <dbReference type="SAM" id="MobiDB-lite"/>
    </source>
</evidence>
<evidence type="ECO:0000313" key="12">
    <source>
        <dbReference type="Proteomes" id="UP001634007"/>
    </source>
</evidence>
<feature type="compositionally biased region" description="Acidic residues" evidence="9">
    <location>
        <begin position="113"/>
        <end position="123"/>
    </location>
</feature>
<keyword evidence="6 8" id="KW-0539">Nucleus</keyword>
<dbReference type="Proteomes" id="UP001634007">
    <property type="component" value="Unassembled WGS sequence"/>
</dbReference>
<dbReference type="Pfam" id="PF02309">
    <property type="entry name" value="AUX_IAA"/>
    <property type="match status" value="2"/>
</dbReference>
<keyword evidence="4 8" id="KW-0805">Transcription regulation</keyword>
<dbReference type="EMBL" id="JBJKBG010000003">
    <property type="protein sequence ID" value="KAL3745222.1"/>
    <property type="molecule type" value="Genomic_DNA"/>
</dbReference>
<evidence type="ECO:0000256" key="8">
    <source>
        <dbReference type="RuleBase" id="RU004549"/>
    </source>
</evidence>
<evidence type="ECO:0000256" key="2">
    <source>
        <dbReference type="ARBA" id="ARBA00006728"/>
    </source>
</evidence>
<comment type="caution">
    <text evidence="11">The sequence shown here is derived from an EMBL/GenBank/DDBJ whole genome shotgun (WGS) entry which is preliminary data.</text>
</comment>
<dbReference type="SUPFAM" id="SSF54277">
    <property type="entry name" value="CAD &amp; PB1 domains"/>
    <property type="match status" value="1"/>
</dbReference>
<dbReference type="InterPro" id="IPR053793">
    <property type="entry name" value="PB1-like"/>
</dbReference>
<dbReference type="InterPro" id="IPR003311">
    <property type="entry name" value="AUX_IAA"/>
</dbReference>
<keyword evidence="3 8" id="KW-0678">Repressor</keyword>
<dbReference type="PANTHER" id="PTHR31734:SF38">
    <property type="entry name" value="AUXIN-RESPONSIVE PROTEIN IAA29"/>
    <property type="match status" value="1"/>
</dbReference>
<evidence type="ECO:0000256" key="1">
    <source>
        <dbReference type="ARBA" id="ARBA00004123"/>
    </source>
</evidence>
<dbReference type="InterPro" id="IPR033389">
    <property type="entry name" value="AUX/IAA_dom"/>
</dbReference>
<evidence type="ECO:0000256" key="4">
    <source>
        <dbReference type="ARBA" id="ARBA00023015"/>
    </source>
</evidence>
<evidence type="ECO:0000256" key="3">
    <source>
        <dbReference type="ARBA" id="ARBA00022491"/>
    </source>
</evidence>
<comment type="subcellular location">
    <subcellularLocation>
        <location evidence="1 8">Nucleus</location>
    </subcellularLocation>
</comment>
<keyword evidence="12" id="KW-1185">Reference proteome</keyword>
<keyword evidence="5 8" id="KW-0804">Transcription</keyword>
<gene>
    <name evidence="11" type="ORF">ACJRO7_014352</name>
</gene>
<organism evidence="11 12">
    <name type="scientific">Eucalyptus globulus</name>
    <name type="common">Tasmanian blue gum</name>
    <dbReference type="NCBI Taxonomy" id="34317"/>
    <lineage>
        <taxon>Eukaryota</taxon>
        <taxon>Viridiplantae</taxon>
        <taxon>Streptophyta</taxon>
        <taxon>Embryophyta</taxon>
        <taxon>Tracheophyta</taxon>
        <taxon>Spermatophyta</taxon>
        <taxon>Magnoliopsida</taxon>
        <taxon>eudicotyledons</taxon>
        <taxon>Gunneridae</taxon>
        <taxon>Pentapetalae</taxon>
        <taxon>rosids</taxon>
        <taxon>malvids</taxon>
        <taxon>Myrtales</taxon>
        <taxon>Myrtaceae</taxon>
        <taxon>Myrtoideae</taxon>
        <taxon>Eucalypteae</taxon>
        <taxon>Eucalyptus</taxon>
    </lineage>
</organism>
<evidence type="ECO:0000313" key="11">
    <source>
        <dbReference type="EMBL" id="KAL3745222.1"/>
    </source>
</evidence>
<reference evidence="11 12" key="1">
    <citation type="submission" date="2024-11" db="EMBL/GenBank/DDBJ databases">
        <title>Chromosome-level genome assembly of Eucalyptus globulus Labill. provides insights into its genome evolution.</title>
        <authorList>
            <person name="Li X."/>
        </authorList>
    </citation>
    <scope>NUCLEOTIDE SEQUENCE [LARGE SCALE GENOMIC DNA]</scope>
    <source>
        <strain evidence="11">CL2024</strain>
        <tissue evidence="11">Fresh tender leaves</tissue>
    </source>
</reference>
<feature type="region of interest" description="Disordered" evidence="9">
    <location>
        <begin position="112"/>
        <end position="132"/>
    </location>
</feature>